<protein>
    <submittedName>
        <fullName evidence="1">Uncharacterized protein</fullName>
    </submittedName>
</protein>
<accession>X6LF25</accession>
<dbReference type="GO" id="GO:0016887">
    <property type="term" value="F:ATP hydrolysis activity"/>
    <property type="evidence" value="ECO:0007669"/>
    <property type="project" value="InterPro"/>
</dbReference>
<dbReference type="GO" id="GO:0004842">
    <property type="term" value="F:ubiquitin-protein transferase activity"/>
    <property type="evidence" value="ECO:0007669"/>
    <property type="project" value="InterPro"/>
</dbReference>
<organism evidence="1 2">
    <name type="scientific">Reticulomyxa filosa</name>
    <dbReference type="NCBI Taxonomy" id="46433"/>
    <lineage>
        <taxon>Eukaryota</taxon>
        <taxon>Sar</taxon>
        <taxon>Rhizaria</taxon>
        <taxon>Retaria</taxon>
        <taxon>Foraminifera</taxon>
        <taxon>Monothalamids</taxon>
        <taxon>Reticulomyxidae</taxon>
        <taxon>Reticulomyxa</taxon>
    </lineage>
</organism>
<dbReference type="PANTHER" id="PTHR22605">
    <property type="entry name" value="RZ-TYPE DOMAIN-CONTAINING PROTEIN"/>
    <property type="match status" value="1"/>
</dbReference>
<feature type="non-terminal residue" evidence="1">
    <location>
        <position position="1"/>
    </location>
</feature>
<feature type="non-terminal residue" evidence="1">
    <location>
        <position position="226"/>
    </location>
</feature>
<keyword evidence="2" id="KW-1185">Reference proteome</keyword>
<dbReference type="Proteomes" id="UP000023152">
    <property type="component" value="Unassembled WGS sequence"/>
</dbReference>
<dbReference type="PANTHER" id="PTHR22605:SF1">
    <property type="entry name" value="RZ-TYPE DOMAIN-CONTAINING PROTEIN"/>
    <property type="match status" value="1"/>
</dbReference>
<dbReference type="InterPro" id="IPR031248">
    <property type="entry name" value="RNF213"/>
</dbReference>
<dbReference type="AlphaFoldDB" id="X6LF25"/>
<gene>
    <name evidence="1" type="ORF">RFI_38152</name>
</gene>
<evidence type="ECO:0000313" key="2">
    <source>
        <dbReference type="Proteomes" id="UP000023152"/>
    </source>
</evidence>
<proteinExistence type="predicted"/>
<name>X6LF25_RETFI</name>
<dbReference type="OrthoDB" id="2423195at2759"/>
<comment type="caution">
    <text evidence="1">The sequence shown here is derived from an EMBL/GenBank/DDBJ whole genome shotgun (WGS) entry which is preliminary data.</text>
</comment>
<evidence type="ECO:0000313" key="1">
    <source>
        <dbReference type="EMBL" id="ETN99329.1"/>
    </source>
</evidence>
<sequence length="226" mass="26338">TDLILDLRVSTDLYLIHGGLQKLVLKDRLLSSFIGKGWWWENVDTYHSVKLRHLQEHLQKDLEQPLKEAQQHQDQTYLIFLDGINTSPEIGTFKEVVCDHSLKGKVFSDNVVIIAALNPFRKRHRTASDIAEDKEEERNIKKYYADDLDKEMCQLVYRVFPLPKSLQTYVWNFGSLSAPDEQQYIAVMTTTTWSQKSFVELVRVPVGQFDQLKLIFIQLIFASQCF</sequence>
<reference evidence="1 2" key="1">
    <citation type="journal article" date="2013" name="Curr. Biol.">
        <title>The Genome of the Foraminiferan Reticulomyxa filosa.</title>
        <authorList>
            <person name="Glockner G."/>
            <person name="Hulsmann N."/>
            <person name="Schleicher M."/>
            <person name="Noegel A.A."/>
            <person name="Eichinger L."/>
            <person name="Gallinger C."/>
            <person name="Pawlowski J."/>
            <person name="Sierra R."/>
            <person name="Euteneuer U."/>
            <person name="Pillet L."/>
            <person name="Moustafa A."/>
            <person name="Platzer M."/>
            <person name="Groth M."/>
            <person name="Szafranski K."/>
            <person name="Schliwa M."/>
        </authorList>
    </citation>
    <scope>NUCLEOTIDE SEQUENCE [LARGE SCALE GENOMIC DNA]</scope>
</reference>
<dbReference type="EMBL" id="ASPP01044269">
    <property type="protein sequence ID" value="ETN99329.1"/>
    <property type="molecule type" value="Genomic_DNA"/>
</dbReference>